<sequence>MRSFTDADALSKVLHWRLGQLLEKREPERGADTGVAEADWTTVADTLAPGEIRDYLHALGAVALERQHTLGAEIAHQPPQWALDRLPEVPDPTDAAQDRADWERRAGLVAAYREYRGIPDHQASLGQAPPADQPFAYNLWRQATEALDPDPTALAWQQKDTTELYRAREAWALELYRADEYGPRAVGEDLAATRRLAAEIRDDALLTRAEADAPEPAGDRDELLATAQRHQELAATYTEQADALTREYEARQQWWEQTAPLREADQAAAVELERRNLPAWRETTLPDHQRGEQLELPDTTEPATTPAAEPTVGPTTEQHDTDLGHVGQGEAATPETGDAEVTASTGESSSRVREAVETMRQTTRDSELQRARSEPLRARDQQQRAIHDAYTGRAQRDQLDVEAERTIPGQQQHTRGLDHGHDVDYDYGYDIDDDY</sequence>
<dbReference type="AlphaFoldDB" id="A0A1I5IHZ0"/>
<dbReference type="EMBL" id="FOUY01000104">
    <property type="protein sequence ID" value="SFO60213.1"/>
    <property type="molecule type" value="Genomic_DNA"/>
</dbReference>
<dbReference type="RefSeq" id="WP_093357347.1">
    <property type="nucleotide sequence ID" value="NZ_FOUY01000104.1"/>
</dbReference>
<accession>A0A1I5IHZ0</accession>
<organism evidence="2 3">
    <name type="scientific">Pseudonocardia ammonioxydans</name>
    <dbReference type="NCBI Taxonomy" id="260086"/>
    <lineage>
        <taxon>Bacteria</taxon>
        <taxon>Bacillati</taxon>
        <taxon>Actinomycetota</taxon>
        <taxon>Actinomycetes</taxon>
        <taxon>Pseudonocardiales</taxon>
        <taxon>Pseudonocardiaceae</taxon>
        <taxon>Pseudonocardia</taxon>
    </lineage>
</organism>
<dbReference type="STRING" id="260086.SAMN05216207_11044"/>
<keyword evidence="3" id="KW-1185">Reference proteome</keyword>
<evidence type="ECO:0000313" key="3">
    <source>
        <dbReference type="Proteomes" id="UP000199614"/>
    </source>
</evidence>
<evidence type="ECO:0000313" key="2">
    <source>
        <dbReference type="EMBL" id="SFO60213.1"/>
    </source>
</evidence>
<reference evidence="2 3" key="1">
    <citation type="submission" date="2016-10" db="EMBL/GenBank/DDBJ databases">
        <authorList>
            <person name="de Groot N.N."/>
        </authorList>
    </citation>
    <scope>NUCLEOTIDE SEQUENCE [LARGE SCALE GENOMIC DNA]</scope>
    <source>
        <strain evidence="2 3">CGMCC 4.1877</strain>
    </source>
</reference>
<feature type="compositionally biased region" description="Acidic residues" evidence="1">
    <location>
        <begin position="425"/>
        <end position="435"/>
    </location>
</feature>
<feature type="region of interest" description="Disordered" evidence="1">
    <location>
        <begin position="407"/>
        <end position="435"/>
    </location>
</feature>
<evidence type="ECO:0000256" key="1">
    <source>
        <dbReference type="SAM" id="MobiDB-lite"/>
    </source>
</evidence>
<feature type="compositionally biased region" description="Basic and acidic residues" evidence="1">
    <location>
        <begin position="284"/>
        <end position="293"/>
    </location>
</feature>
<protein>
    <submittedName>
        <fullName evidence="2">Uncharacterized protein</fullName>
    </submittedName>
</protein>
<dbReference type="Proteomes" id="UP000199614">
    <property type="component" value="Unassembled WGS sequence"/>
</dbReference>
<feature type="compositionally biased region" description="Low complexity" evidence="1">
    <location>
        <begin position="297"/>
        <end position="316"/>
    </location>
</feature>
<gene>
    <name evidence="2" type="ORF">SAMN05216207_11044</name>
</gene>
<feature type="compositionally biased region" description="Basic and acidic residues" evidence="1">
    <location>
        <begin position="350"/>
        <end position="384"/>
    </location>
</feature>
<feature type="compositionally biased region" description="Basic and acidic residues" evidence="1">
    <location>
        <begin position="415"/>
        <end position="424"/>
    </location>
</feature>
<proteinExistence type="predicted"/>
<feature type="region of interest" description="Disordered" evidence="1">
    <location>
        <begin position="281"/>
        <end position="384"/>
    </location>
</feature>
<name>A0A1I5IHZ0_PSUAM</name>